<keyword evidence="3" id="KW-0489">Methyltransferase</keyword>
<keyword evidence="3" id="KW-0808">Transferase</keyword>
<organism evidence="3 4">
    <name type="scientific">Candidatus Cryptobacteroides intestinigallinarum</name>
    <dbReference type="NCBI Taxonomy" id="2840767"/>
    <lineage>
        <taxon>Bacteria</taxon>
        <taxon>Pseudomonadati</taxon>
        <taxon>Bacteroidota</taxon>
        <taxon>Bacteroidia</taxon>
        <taxon>Bacteroidales</taxon>
        <taxon>Candidatus Cryptobacteroides</taxon>
    </lineage>
</organism>
<reference evidence="3" key="2">
    <citation type="journal article" date="2021" name="PeerJ">
        <title>Extensive microbial diversity within the chicken gut microbiome revealed by metagenomics and culture.</title>
        <authorList>
            <person name="Gilroy R."/>
            <person name="Ravi A."/>
            <person name="Getino M."/>
            <person name="Pursley I."/>
            <person name="Horton D.L."/>
            <person name="Alikhan N.F."/>
            <person name="Baker D."/>
            <person name="Gharbi K."/>
            <person name="Hall N."/>
            <person name="Watson M."/>
            <person name="Adriaenssens E.M."/>
            <person name="Foster-Nyarko E."/>
            <person name="Jarju S."/>
            <person name="Secka A."/>
            <person name="Antonio M."/>
            <person name="Oren A."/>
            <person name="Chaudhuri R.R."/>
            <person name="La Ragione R."/>
            <person name="Hildebrand F."/>
            <person name="Pallen M.J."/>
        </authorList>
    </citation>
    <scope>NUCLEOTIDE SEQUENCE</scope>
    <source>
        <strain evidence="3">B1-3475</strain>
    </source>
</reference>
<dbReference type="GO" id="GO:0032259">
    <property type="term" value="P:methylation"/>
    <property type="evidence" value="ECO:0007669"/>
    <property type="project" value="UniProtKB-KW"/>
</dbReference>
<feature type="domain" description="Methylated-DNA-[protein]-cysteine S-methyltransferase DNA binding" evidence="2">
    <location>
        <begin position="73"/>
        <end position="135"/>
    </location>
</feature>
<proteinExistence type="predicted"/>
<dbReference type="PANTHER" id="PTHR10815:SF13">
    <property type="entry name" value="METHYLATED-DNA--PROTEIN-CYSTEINE METHYLTRANSFERASE"/>
    <property type="match status" value="1"/>
</dbReference>
<dbReference type="Proteomes" id="UP000823617">
    <property type="component" value="Unassembled WGS sequence"/>
</dbReference>
<comment type="caution">
    <text evidence="3">The sequence shown here is derived from an EMBL/GenBank/DDBJ whole genome shotgun (WGS) entry which is preliminary data.</text>
</comment>
<sequence>MKPLPEWIITRVDGKIAAVSADYRIFASVADRIAKLPPEKIDKITCDKISTEDLFALAGQTRFEDLMLFGTRFQKMVWQKLFSLTHPDFGKPRLMSYTGFAAYCGCPSGTRAVAHAVAMNPVLVIIPCHLIIQKEAMDRIEETEKEAEESLFGTDGLCIDTSLNFGEYRLGADMKRRLIAAQISCCSSSCCI</sequence>
<dbReference type="EMBL" id="JADIMK010000067">
    <property type="protein sequence ID" value="MBO8455974.1"/>
    <property type="molecule type" value="Genomic_DNA"/>
</dbReference>
<dbReference type="CDD" id="cd06445">
    <property type="entry name" value="ATase"/>
    <property type="match status" value="1"/>
</dbReference>
<name>A0A9D9N0K2_9BACT</name>
<dbReference type="GO" id="GO:0006281">
    <property type="term" value="P:DNA repair"/>
    <property type="evidence" value="ECO:0007669"/>
    <property type="project" value="InterPro"/>
</dbReference>
<dbReference type="NCBIfam" id="TIGR00589">
    <property type="entry name" value="ogt"/>
    <property type="match status" value="1"/>
</dbReference>
<dbReference type="AlphaFoldDB" id="A0A9D9N0K2"/>
<evidence type="ECO:0000313" key="4">
    <source>
        <dbReference type="Proteomes" id="UP000823617"/>
    </source>
</evidence>
<dbReference type="InterPro" id="IPR036217">
    <property type="entry name" value="MethylDNA_cys_MeTrfase_DNAb"/>
</dbReference>
<evidence type="ECO:0000313" key="3">
    <source>
        <dbReference type="EMBL" id="MBO8455974.1"/>
    </source>
</evidence>
<accession>A0A9D9N0K2</accession>
<dbReference type="InterPro" id="IPR036388">
    <property type="entry name" value="WH-like_DNA-bd_sf"/>
</dbReference>
<protein>
    <submittedName>
        <fullName evidence="3">Methylated-DNA--[protein]-cysteine S-methyltransferase</fullName>
        <ecNumber evidence="3">2.1.1.63</ecNumber>
    </submittedName>
</protein>
<dbReference type="InterPro" id="IPR014048">
    <property type="entry name" value="MethylDNA_cys_MeTrfase_DNA-bd"/>
</dbReference>
<dbReference type="GO" id="GO:0003908">
    <property type="term" value="F:methylated-DNA-[protein]-cysteine S-methyltransferase activity"/>
    <property type="evidence" value="ECO:0007669"/>
    <property type="project" value="UniProtKB-EC"/>
</dbReference>
<keyword evidence="1" id="KW-0227">DNA damage</keyword>
<dbReference type="Gene3D" id="1.10.10.10">
    <property type="entry name" value="Winged helix-like DNA-binding domain superfamily/Winged helix DNA-binding domain"/>
    <property type="match status" value="1"/>
</dbReference>
<gene>
    <name evidence="3" type="ORF">IAC08_06175</name>
</gene>
<evidence type="ECO:0000259" key="2">
    <source>
        <dbReference type="Pfam" id="PF01035"/>
    </source>
</evidence>
<evidence type="ECO:0000256" key="1">
    <source>
        <dbReference type="ARBA" id="ARBA00022763"/>
    </source>
</evidence>
<dbReference type="PANTHER" id="PTHR10815">
    <property type="entry name" value="METHYLATED-DNA--PROTEIN-CYSTEINE METHYLTRANSFERASE"/>
    <property type="match status" value="1"/>
</dbReference>
<dbReference type="EC" id="2.1.1.63" evidence="3"/>
<reference evidence="3" key="1">
    <citation type="submission" date="2020-10" db="EMBL/GenBank/DDBJ databases">
        <authorList>
            <person name="Gilroy R."/>
        </authorList>
    </citation>
    <scope>NUCLEOTIDE SEQUENCE</scope>
    <source>
        <strain evidence="3">B1-3475</strain>
    </source>
</reference>
<dbReference type="SUPFAM" id="SSF46767">
    <property type="entry name" value="Methylated DNA-protein cysteine methyltransferase, C-terminal domain"/>
    <property type="match status" value="1"/>
</dbReference>
<dbReference type="Pfam" id="PF01035">
    <property type="entry name" value="DNA_binding_1"/>
    <property type="match status" value="1"/>
</dbReference>